<dbReference type="EMBL" id="POUA01000788">
    <property type="protein sequence ID" value="PZG15257.1"/>
    <property type="molecule type" value="Genomic_DNA"/>
</dbReference>
<feature type="non-terminal residue" evidence="2">
    <location>
        <position position="1"/>
    </location>
</feature>
<feature type="transmembrane region" description="Helical" evidence="1">
    <location>
        <begin position="26"/>
        <end position="44"/>
    </location>
</feature>
<accession>A0A2W2F0Z6</accession>
<protein>
    <submittedName>
        <fullName evidence="2">MFS transporter</fullName>
    </submittedName>
</protein>
<keyword evidence="3" id="KW-1185">Reference proteome</keyword>
<organism evidence="2 3">
    <name type="scientific">Spongiactinospora gelatinilytica</name>
    <dbReference type="NCBI Taxonomy" id="2666298"/>
    <lineage>
        <taxon>Bacteria</taxon>
        <taxon>Bacillati</taxon>
        <taxon>Actinomycetota</taxon>
        <taxon>Actinomycetes</taxon>
        <taxon>Streptosporangiales</taxon>
        <taxon>Streptosporangiaceae</taxon>
        <taxon>Spongiactinospora</taxon>
    </lineage>
</organism>
<name>A0A2W2F0Z6_9ACTN</name>
<reference evidence="2 3" key="1">
    <citation type="submission" date="2018-01" db="EMBL/GenBank/DDBJ databases">
        <title>Draft genome sequence of Sphaerisporangium sp. 7K107.</title>
        <authorList>
            <person name="Sahin N."/>
            <person name="Saygin H."/>
            <person name="Ay H."/>
        </authorList>
    </citation>
    <scope>NUCLEOTIDE SEQUENCE [LARGE SCALE GENOMIC DNA]</scope>
    <source>
        <strain evidence="2 3">7K107</strain>
    </source>
</reference>
<evidence type="ECO:0000313" key="3">
    <source>
        <dbReference type="Proteomes" id="UP000248544"/>
    </source>
</evidence>
<keyword evidence="1" id="KW-1133">Transmembrane helix</keyword>
<evidence type="ECO:0000256" key="1">
    <source>
        <dbReference type="SAM" id="Phobius"/>
    </source>
</evidence>
<keyword evidence="1" id="KW-0472">Membrane</keyword>
<keyword evidence="1" id="KW-0812">Transmembrane</keyword>
<dbReference type="AlphaFoldDB" id="A0A2W2F0Z6"/>
<comment type="caution">
    <text evidence="2">The sequence shown here is derived from an EMBL/GenBank/DDBJ whole genome shotgun (WGS) entry which is preliminary data.</text>
</comment>
<dbReference type="Proteomes" id="UP000248544">
    <property type="component" value="Unassembled WGS sequence"/>
</dbReference>
<evidence type="ECO:0000313" key="2">
    <source>
        <dbReference type="EMBL" id="PZG15257.1"/>
    </source>
</evidence>
<gene>
    <name evidence="2" type="ORF">C1I98_39360</name>
</gene>
<proteinExistence type="predicted"/>
<sequence length="67" mass="6955">PAGRVQRPTEFDHGVAVLVASAISSVFWRAILFAALVPLLAIFVREVPLRGAPAAAADAEPAKAAPH</sequence>